<proteinExistence type="predicted"/>
<dbReference type="EMBL" id="CAJVCH010215241">
    <property type="protein sequence ID" value="CAG7731566.1"/>
    <property type="molecule type" value="Genomic_DNA"/>
</dbReference>
<evidence type="ECO:0000313" key="1">
    <source>
        <dbReference type="EMBL" id="CAG7731566.1"/>
    </source>
</evidence>
<name>A0A8J2KAD0_9HEXA</name>
<accession>A0A8J2KAD0</accession>
<protein>
    <submittedName>
        <fullName evidence="1">Uncharacterized protein</fullName>
    </submittedName>
</protein>
<organism evidence="1 2">
    <name type="scientific">Allacma fusca</name>
    <dbReference type="NCBI Taxonomy" id="39272"/>
    <lineage>
        <taxon>Eukaryota</taxon>
        <taxon>Metazoa</taxon>
        <taxon>Ecdysozoa</taxon>
        <taxon>Arthropoda</taxon>
        <taxon>Hexapoda</taxon>
        <taxon>Collembola</taxon>
        <taxon>Symphypleona</taxon>
        <taxon>Sminthuridae</taxon>
        <taxon>Allacma</taxon>
    </lineage>
</organism>
<reference evidence="1" key="1">
    <citation type="submission" date="2021-06" db="EMBL/GenBank/DDBJ databases">
        <authorList>
            <person name="Hodson N. C."/>
            <person name="Mongue J. A."/>
            <person name="Jaron S. K."/>
        </authorList>
    </citation>
    <scope>NUCLEOTIDE SEQUENCE</scope>
</reference>
<comment type="caution">
    <text evidence="1">The sequence shown here is derived from an EMBL/GenBank/DDBJ whole genome shotgun (WGS) entry which is preliminary data.</text>
</comment>
<gene>
    <name evidence="1" type="ORF">AFUS01_LOCUS20147</name>
</gene>
<keyword evidence="2" id="KW-1185">Reference proteome</keyword>
<dbReference type="Proteomes" id="UP000708208">
    <property type="component" value="Unassembled WGS sequence"/>
</dbReference>
<dbReference type="AlphaFoldDB" id="A0A8J2KAD0"/>
<feature type="non-terminal residue" evidence="1">
    <location>
        <position position="16"/>
    </location>
</feature>
<evidence type="ECO:0000313" key="2">
    <source>
        <dbReference type="Proteomes" id="UP000708208"/>
    </source>
</evidence>
<sequence length="16" mass="1698">MTNGRLIVALTLIVLA</sequence>